<keyword evidence="13" id="KW-1185">Reference proteome</keyword>
<evidence type="ECO:0000256" key="6">
    <source>
        <dbReference type="ARBA" id="ARBA00022840"/>
    </source>
</evidence>
<comment type="catalytic activity">
    <reaction evidence="7">
        <text>L-threonyl-[protein] + ATP = O-phospho-L-threonyl-[protein] + ADP + H(+)</text>
        <dbReference type="Rhea" id="RHEA:46608"/>
        <dbReference type="Rhea" id="RHEA-COMP:11060"/>
        <dbReference type="Rhea" id="RHEA-COMP:11605"/>
        <dbReference type="ChEBI" id="CHEBI:15378"/>
        <dbReference type="ChEBI" id="CHEBI:30013"/>
        <dbReference type="ChEBI" id="CHEBI:30616"/>
        <dbReference type="ChEBI" id="CHEBI:61977"/>
        <dbReference type="ChEBI" id="CHEBI:456216"/>
        <dbReference type="EC" id="2.7.11.1"/>
    </reaction>
</comment>
<keyword evidence="5" id="KW-0418">Kinase</keyword>
<protein>
    <recommendedName>
        <fullName evidence="1">non-specific serine/threonine protein kinase</fullName>
        <ecNumber evidence="1">2.7.11.1</ecNumber>
    </recommendedName>
</protein>
<dbReference type="Gene3D" id="1.10.510.10">
    <property type="entry name" value="Transferase(Phosphotransferase) domain 1"/>
    <property type="match status" value="1"/>
</dbReference>
<dbReference type="SUPFAM" id="SSF56112">
    <property type="entry name" value="Protein kinase-like (PK-like)"/>
    <property type="match status" value="1"/>
</dbReference>
<dbReference type="PROSITE" id="PS00107">
    <property type="entry name" value="PROTEIN_KINASE_ATP"/>
    <property type="match status" value="1"/>
</dbReference>
<dbReference type="EMBL" id="JAACJK010000219">
    <property type="protein sequence ID" value="KAF5316980.1"/>
    <property type="molecule type" value="Genomic_DNA"/>
</dbReference>
<dbReference type="GO" id="GO:0050684">
    <property type="term" value="P:regulation of mRNA processing"/>
    <property type="evidence" value="ECO:0007669"/>
    <property type="project" value="TreeGrafter"/>
</dbReference>
<dbReference type="InterPro" id="IPR008271">
    <property type="entry name" value="Ser/Thr_kinase_AS"/>
</dbReference>
<dbReference type="InterPro" id="IPR051334">
    <property type="entry name" value="SRPK"/>
</dbReference>
<evidence type="ECO:0000256" key="9">
    <source>
        <dbReference type="PROSITE-ProRule" id="PRU10141"/>
    </source>
</evidence>
<evidence type="ECO:0000256" key="10">
    <source>
        <dbReference type="RuleBase" id="RU000304"/>
    </source>
</evidence>
<dbReference type="PANTHER" id="PTHR47634:SF9">
    <property type="entry name" value="PROTEIN KINASE DOMAIN-CONTAINING PROTEIN-RELATED"/>
    <property type="match status" value="1"/>
</dbReference>
<evidence type="ECO:0000313" key="12">
    <source>
        <dbReference type="EMBL" id="KAF5316980.1"/>
    </source>
</evidence>
<comment type="catalytic activity">
    <reaction evidence="8">
        <text>L-seryl-[protein] + ATP = O-phospho-L-seryl-[protein] + ADP + H(+)</text>
        <dbReference type="Rhea" id="RHEA:17989"/>
        <dbReference type="Rhea" id="RHEA-COMP:9863"/>
        <dbReference type="Rhea" id="RHEA-COMP:11604"/>
        <dbReference type="ChEBI" id="CHEBI:15378"/>
        <dbReference type="ChEBI" id="CHEBI:29999"/>
        <dbReference type="ChEBI" id="CHEBI:30616"/>
        <dbReference type="ChEBI" id="CHEBI:83421"/>
        <dbReference type="ChEBI" id="CHEBI:456216"/>
        <dbReference type="EC" id="2.7.11.1"/>
    </reaction>
</comment>
<comment type="caution">
    <text evidence="12">The sequence shown here is derived from an EMBL/GenBank/DDBJ whole genome shotgun (WGS) entry which is preliminary data.</text>
</comment>
<dbReference type="SMART" id="SM00220">
    <property type="entry name" value="S_TKc"/>
    <property type="match status" value="1"/>
</dbReference>
<name>A0A8H5B5M5_9AGAR</name>
<dbReference type="GO" id="GO:0005737">
    <property type="term" value="C:cytoplasm"/>
    <property type="evidence" value="ECO:0007669"/>
    <property type="project" value="TreeGrafter"/>
</dbReference>
<gene>
    <name evidence="12" type="ORF">D9611_003813</name>
</gene>
<feature type="binding site" evidence="9">
    <location>
        <position position="79"/>
    </location>
    <ligand>
        <name>ATP</name>
        <dbReference type="ChEBI" id="CHEBI:30616"/>
    </ligand>
</feature>
<dbReference type="Gene3D" id="3.30.200.20">
    <property type="entry name" value="Phosphorylase Kinase, domain 1"/>
    <property type="match status" value="1"/>
</dbReference>
<dbReference type="EC" id="2.7.11.1" evidence="1"/>
<keyword evidence="3" id="KW-0808">Transferase</keyword>
<dbReference type="InterPro" id="IPR000719">
    <property type="entry name" value="Prot_kinase_dom"/>
</dbReference>
<evidence type="ECO:0000256" key="3">
    <source>
        <dbReference type="ARBA" id="ARBA00022679"/>
    </source>
</evidence>
<accession>A0A8H5B5M5</accession>
<feature type="domain" description="Protein kinase" evidence="11">
    <location>
        <begin position="47"/>
        <end position="409"/>
    </location>
</feature>
<dbReference type="PANTHER" id="PTHR47634">
    <property type="entry name" value="PROTEIN KINASE DOMAIN-CONTAINING PROTEIN-RELATED"/>
    <property type="match status" value="1"/>
</dbReference>
<dbReference type="Proteomes" id="UP000541558">
    <property type="component" value="Unassembled WGS sequence"/>
</dbReference>
<evidence type="ECO:0000256" key="8">
    <source>
        <dbReference type="ARBA" id="ARBA00048679"/>
    </source>
</evidence>
<evidence type="ECO:0000256" key="7">
    <source>
        <dbReference type="ARBA" id="ARBA00047899"/>
    </source>
</evidence>
<dbReference type="InterPro" id="IPR017441">
    <property type="entry name" value="Protein_kinase_ATP_BS"/>
</dbReference>
<keyword evidence="2 10" id="KW-0723">Serine/threonine-protein kinase</keyword>
<evidence type="ECO:0000259" key="11">
    <source>
        <dbReference type="PROSITE" id="PS50011"/>
    </source>
</evidence>
<evidence type="ECO:0000256" key="4">
    <source>
        <dbReference type="ARBA" id="ARBA00022741"/>
    </source>
</evidence>
<proteinExistence type="inferred from homology"/>
<keyword evidence="6 9" id="KW-0067">ATP-binding</keyword>
<comment type="similarity">
    <text evidence="10">Belongs to the protein kinase superfamily.</text>
</comment>
<dbReference type="InterPro" id="IPR011009">
    <property type="entry name" value="Kinase-like_dom_sf"/>
</dbReference>
<evidence type="ECO:0000313" key="13">
    <source>
        <dbReference type="Proteomes" id="UP000541558"/>
    </source>
</evidence>
<keyword evidence="4 9" id="KW-0547">Nucleotide-binding</keyword>
<evidence type="ECO:0000256" key="5">
    <source>
        <dbReference type="ARBA" id="ARBA00022777"/>
    </source>
</evidence>
<dbReference type="Pfam" id="PF00069">
    <property type="entry name" value="Pkinase"/>
    <property type="match status" value="2"/>
</dbReference>
<dbReference type="GO" id="GO:0005524">
    <property type="term" value="F:ATP binding"/>
    <property type="evidence" value="ECO:0007669"/>
    <property type="project" value="UniProtKB-UniRule"/>
</dbReference>
<dbReference type="PROSITE" id="PS50011">
    <property type="entry name" value="PROTEIN_KINASE_DOM"/>
    <property type="match status" value="1"/>
</dbReference>
<dbReference type="OrthoDB" id="5979581at2759"/>
<sequence length="430" mass="47669">MGHELNQSHHSKSFSYHFLLSKMEATAMPDLDFFYPQPGMKLKDGRYELLRPLGSGAYSTTWIVYDAKTERPHRYAAVKILTRMATEGHRSGTMNESAFLKAIMGLALSHRITLPILLDDFEILGPAGPHLCFVTGVMGQDVSSYRNSSPSKALHPCIAKKILMDVVDALHTLHQAHIIHTDVKANNIFFVGISDKLIEEKLLNHPLEVVGQFELSDGTKHSVFAPRTFEQPPPWEMSHRVSEAVSFSLMGLDHAQWAGRQPTVGVCGSIALRAPEIVIGSDFGPRLDTWEFGCLAYELLAGESLFNPVGSDDREMEADLLAQAFALTGERFSKLTLSRAQRSDDILDEEGNLKGREELSPTSLEERLSARGFIPDAEIKPAADFIGMCLRVNSADRPTADDFWCDDWLQGAFYYCLGGHSSYPGYSGMA</sequence>
<dbReference type="GO" id="GO:0000245">
    <property type="term" value="P:spliceosomal complex assembly"/>
    <property type="evidence" value="ECO:0007669"/>
    <property type="project" value="TreeGrafter"/>
</dbReference>
<dbReference type="AlphaFoldDB" id="A0A8H5B5M5"/>
<reference evidence="12 13" key="1">
    <citation type="journal article" date="2020" name="ISME J.">
        <title>Uncovering the hidden diversity of litter-decomposition mechanisms in mushroom-forming fungi.</title>
        <authorList>
            <person name="Floudas D."/>
            <person name="Bentzer J."/>
            <person name="Ahren D."/>
            <person name="Johansson T."/>
            <person name="Persson P."/>
            <person name="Tunlid A."/>
        </authorList>
    </citation>
    <scope>NUCLEOTIDE SEQUENCE [LARGE SCALE GENOMIC DNA]</scope>
    <source>
        <strain evidence="12 13">CBS 175.51</strain>
    </source>
</reference>
<evidence type="ECO:0000256" key="1">
    <source>
        <dbReference type="ARBA" id="ARBA00012513"/>
    </source>
</evidence>
<evidence type="ECO:0000256" key="2">
    <source>
        <dbReference type="ARBA" id="ARBA00022527"/>
    </source>
</evidence>
<dbReference type="GO" id="GO:0005634">
    <property type="term" value="C:nucleus"/>
    <property type="evidence" value="ECO:0007669"/>
    <property type="project" value="TreeGrafter"/>
</dbReference>
<dbReference type="PROSITE" id="PS00108">
    <property type="entry name" value="PROTEIN_KINASE_ST"/>
    <property type="match status" value="1"/>
</dbReference>
<dbReference type="GO" id="GO:0004674">
    <property type="term" value="F:protein serine/threonine kinase activity"/>
    <property type="evidence" value="ECO:0007669"/>
    <property type="project" value="UniProtKB-KW"/>
</dbReference>
<organism evidence="12 13">
    <name type="scientific">Ephemerocybe angulata</name>
    <dbReference type="NCBI Taxonomy" id="980116"/>
    <lineage>
        <taxon>Eukaryota</taxon>
        <taxon>Fungi</taxon>
        <taxon>Dikarya</taxon>
        <taxon>Basidiomycota</taxon>
        <taxon>Agaricomycotina</taxon>
        <taxon>Agaricomycetes</taxon>
        <taxon>Agaricomycetidae</taxon>
        <taxon>Agaricales</taxon>
        <taxon>Agaricineae</taxon>
        <taxon>Psathyrellaceae</taxon>
        <taxon>Ephemerocybe</taxon>
    </lineage>
</organism>